<dbReference type="PANTHER" id="PTHR31205:SF77">
    <property type="entry name" value="CROSS-LINKING PROTEIN, PUTATIVE (DUF569)-RELATED"/>
    <property type="match status" value="1"/>
</dbReference>
<dbReference type="FunFam" id="2.80.10.50:FF:000067">
    <property type="entry name" value="BnaC05g19630D protein"/>
    <property type="match status" value="1"/>
</dbReference>
<evidence type="ECO:0000313" key="3">
    <source>
        <dbReference type="EMBL" id="KAA3456015.1"/>
    </source>
</evidence>
<dbReference type="InterPro" id="IPR054726">
    <property type="entry name" value="Ubiq_DUF569-assoc"/>
</dbReference>
<dbReference type="Pfam" id="PF04601">
    <property type="entry name" value="DUF569"/>
    <property type="match status" value="2"/>
</dbReference>
<dbReference type="InterPro" id="IPR008999">
    <property type="entry name" value="Actin-crosslinking"/>
</dbReference>
<comment type="caution">
    <text evidence="3">The sequence shown here is derived from an EMBL/GenBank/DDBJ whole genome shotgun (WGS) entry which is preliminary data.</text>
</comment>
<keyword evidence="4" id="KW-1185">Reference proteome</keyword>
<dbReference type="OrthoDB" id="2432302at2759"/>
<evidence type="ECO:0000259" key="2">
    <source>
        <dbReference type="Pfam" id="PF22932"/>
    </source>
</evidence>
<proteinExistence type="predicted"/>
<protein>
    <submittedName>
        <fullName evidence="3">DUF569 domain-containing protein</fullName>
    </submittedName>
</protein>
<dbReference type="PANTHER" id="PTHR31205">
    <property type="entry name" value="ACTIN CROSS-LINKING PROTEIN (DUF569)"/>
    <property type="match status" value="1"/>
</dbReference>
<gene>
    <name evidence="3" type="ORF">EPI10_018974</name>
</gene>
<name>A0A5B6UQV1_9ROSI</name>
<dbReference type="SUPFAM" id="SSF50405">
    <property type="entry name" value="Actin-crosslinking proteins"/>
    <property type="match status" value="1"/>
</dbReference>
<sequence>MIPSSRNDGFMEWEPINDLFQVKFRARNGQLLRANGGPPPWRNLVTHDIPHRKATQDWFPVLADINLDIQSAAMEIFEEASIVRLRSIHDKYLLAEDDEETVSQERGGTVRNARWTVEFVQFNSTHIRLKSCYGKYLTASNMPFLLGMTGKKVLQTLPKRLDSSVEWEPIQEGSRVRLKTRYGQYLRANGGIPPWRNHITHDTPYRTSHQDWILWQVDMLRFRHQDKLPAPPPPVQVQADGFDNSDTGSPPTISLRGSRMSKNEVRIIKYEVVDDNGDVDQNIGERKFIFKGNGVDDLKKALKEENVVKEEFSLCSRNPLNGNLYPLRLQLPPNNTAMHVVLVPLSSKGKEIFDMDTSTKR</sequence>
<dbReference type="Gene3D" id="2.80.10.50">
    <property type="match status" value="1"/>
</dbReference>
<evidence type="ECO:0000259" key="1">
    <source>
        <dbReference type="Pfam" id="PF04601"/>
    </source>
</evidence>
<dbReference type="EMBL" id="SMMG02000012">
    <property type="protein sequence ID" value="KAA3456015.1"/>
    <property type="molecule type" value="Genomic_DNA"/>
</dbReference>
<feature type="domain" description="DUF569" evidence="1">
    <location>
        <begin position="4"/>
        <end position="59"/>
    </location>
</feature>
<dbReference type="Pfam" id="PF22932">
    <property type="entry name" value="Ubiq_DUF_assoc"/>
    <property type="match status" value="1"/>
</dbReference>
<organism evidence="3 4">
    <name type="scientific">Gossypium australe</name>
    <dbReference type="NCBI Taxonomy" id="47621"/>
    <lineage>
        <taxon>Eukaryota</taxon>
        <taxon>Viridiplantae</taxon>
        <taxon>Streptophyta</taxon>
        <taxon>Embryophyta</taxon>
        <taxon>Tracheophyta</taxon>
        <taxon>Spermatophyta</taxon>
        <taxon>Magnoliopsida</taxon>
        <taxon>eudicotyledons</taxon>
        <taxon>Gunneridae</taxon>
        <taxon>Pentapetalae</taxon>
        <taxon>rosids</taxon>
        <taxon>malvids</taxon>
        <taxon>Malvales</taxon>
        <taxon>Malvaceae</taxon>
        <taxon>Malvoideae</taxon>
        <taxon>Gossypium</taxon>
    </lineage>
</organism>
<reference evidence="4" key="1">
    <citation type="journal article" date="2019" name="Plant Biotechnol. J.">
        <title>Genome sequencing of the Australian wild diploid species Gossypium australe highlights disease resistance and delayed gland morphogenesis.</title>
        <authorList>
            <person name="Cai Y."/>
            <person name="Cai X."/>
            <person name="Wang Q."/>
            <person name="Wang P."/>
            <person name="Zhang Y."/>
            <person name="Cai C."/>
            <person name="Xu Y."/>
            <person name="Wang K."/>
            <person name="Zhou Z."/>
            <person name="Wang C."/>
            <person name="Geng S."/>
            <person name="Li B."/>
            <person name="Dong Q."/>
            <person name="Hou Y."/>
            <person name="Wang H."/>
            <person name="Ai P."/>
            <person name="Liu Z."/>
            <person name="Yi F."/>
            <person name="Sun M."/>
            <person name="An G."/>
            <person name="Cheng J."/>
            <person name="Zhang Y."/>
            <person name="Shi Q."/>
            <person name="Xie Y."/>
            <person name="Shi X."/>
            <person name="Chang Y."/>
            <person name="Huang F."/>
            <person name="Chen Y."/>
            <person name="Hong S."/>
            <person name="Mi L."/>
            <person name="Sun Q."/>
            <person name="Zhang L."/>
            <person name="Zhou B."/>
            <person name="Peng R."/>
            <person name="Zhang X."/>
            <person name="Liu F."/>
        </authorList>
    </citation>
    <scope>NUCLEOTIDE SEQUENCE [LARGE SCALE GENOMIC DNA]</scope>
    <source>
        <strain evidence="4">cv. PA1801</strain>
    </source>
</reference>
<feature type="domain" description="DUF569" evidence="2">
    <location>
        <begin position="266"/>
        <end position="342"/>
    </location>
</feature>
<dbReference type="Proteomes" id="UP000325315">
    <property type="component" value="Unassembled WGS sequence"/>
</dbReference>
<feature type="domain" description="DUF569" evidence="1">
    <location>
        <begin position="74"/>
        <end position="215"/>
    </location>
</feature>
<dbReference type="CDD" id="cd23340">
    <property type="entry name" value="beta-trefoil_FSCN_ACP-like"/>
    <property type="match status" value="1"/>
</dbReference>
<dbReference type="AlphaFoldDB" id="A0A5B6UQV1"/>
<dbReference type="InterPro" id="IPR007679">
    <property type="entry name" value="DUF569"/>
</dbReference>
<evidence type="ECO:0000313" key="4">
    <source>
        <dbReference type="Proteomes" id="UP000325315"/>
    </source>
</evidence>
<accession>A0A5B6UQV1</accession>